<name>A0A2M9W5W4_9GAMM</name>
<evidence type="ECO:0000313" key="3">
    <source>
        <dbReference type="EMBL" id="PJZ02898.1"/>
    </source>
</evidence>
<keyword evidence="2" id="KW-0472">Membrane</keyword>
<dbReference type="EMBL" id="PIQI01000030">
    <property type="protein sequence ID" value="PJZ02898.1"/>
    <property type="molecule type" value="Genomic_DNA"/>
</dbReference>
<dbReference type="AlphaFoldDB" id="A0A2M9W5W4"/>
<keyword evidence="2" id="KW-0812">Transmembrane</keyword>
<gene>
    <name evidence="3" type="ORF">PRCB_24575</name>
</gene>
<feature type="transmembrane region" description="Helical" evidence="2">
    <location>
        <begin position="12"/>
        <end position="32"/>
    </location>
</feature>
<evidence type="ECO:0000313" key="4">
    <source>
        <dbReference type="Proteomes" id="UP000232062"/>
    </source>
</evidence>
<accession>A0A2M9W5W4</accession>
<evidence type="ECO:0000256" key="1">
    <source>
        <dbReference type="SAM" id="MobiDB-lite"/>
    </source>
</evidence>
<evidence type="ECO:0000256" key="2">
    <source>
        <dbReference type="SAM" id="Phobius"/>
    </source>
</evidence>
<sequence length="155" mass="16982">MRVFVLNILNLFRNVLPLFVIALICVELGLIIDSNSRLKTTNQHLTEMLGSKEAQVSALRSKNDALANGLNELVTAVRQQNAVMKQVTTERVVASQENRTLRDEIRKNLVGDRCAASPVPAAAADRLRDAARAAGRVPDRQTAAAEPSGRTDRPR</sequence>
<comment type="caution">
    <text evidence="3">The sequence shown here is derived from an EMBL/GenBank/DDBJ whole genome shotgun (WGS) entry which is preliminary data.</text>
</comment>
<keyword evidence="4" id="KW-1185">Reference proteome</keyword>
<keyword evidence="2" id="KW-1133">Transmembrane helix</keyword>
<proteinExistence type="predicted"/>
<organism evidence="3 4">
    <name type="scientific">Pantoea rodasii</name>
    <dbReference type="NCBI Taxonomy" id="1076549"/>
    <lineage>
        <taxon>Bacteria</taxon>
        <taxon>Pseudomonadati</taxon>
        <taxon>Pseudomonadota</taxon>
        <taxon>Gammaproteobacteria</taxon>
        <taxon>Enterobacterales</taxon>
        <taxon>Erwiniaceae</taxon>
        <taxon>Pantoea</taxon>
    </lineage>
</organism>
<protein>
    <submittedName>
        <fullName evidence="3">Rz lytic protein</fullName>
    </submittedName>
</protein>
<feature type="region of interest" description="Disordered" evidence="1">
    <location>
        <begin position="125"/>
        <end position="155"/>
    </location>
</feature>
<dbReference type="Proteomes" id="UP000232062">
    <property type="component" value="Unassembled WGS sequence"/>
</dbReference>
<reference evidence="3 4" key="1">
    <citation type="submission" date="2017-11" db="EMBL/GenBank/DDBJ databases">
        <title>The genome sequence of Pantoea rodasii DSM 26611.</title>
        <authorList>
            <person name="Gao J."/>
            <person name="Mao X."/>
            <person name="Sun J."/>
        </authorList>
    </citation>
    <scope>NUCLEOTIDE SEQUENCE [LARGE SCALE GENOMIC DNA]</scope>
    <source>
        <strain evidence="3 4">DSM 26611</strain>
    </source>
</reference>